<proteinExistence type="predicted"/>
<dbReference type="EMBL" id="JARJJS010000002">
    <property type="protein sequence ID" value="MDF4025712.1"/>
    <property type="molecule type" value="Genomic_DNA"/>
</dbReference>
<comment type="caution">
    <text evidence="1">The sequence shown here is derived from an EMBL/GenBank/DDBJ whole genome shotgun (WGS) entry which is preliminary data.</text>
</comment>
<sequence length="187" mass="20474">MHTQSCRHWNLARLLSRLERLGHVTADDQAHALSHIVTPGKLMRMTLGGPIPSLFARALEHTVAKPKGWLDHRHPATDDVLDTPLPRWALIQLGLACSDMNVAALHGEFDEARCIARTIGIQARQAGCVAIARAAADVENHLGTIRHGPERGYGQRLLTLSQLIARAVPEGFPRRDGGTPHGQRGIR</sequence>
<organism evidence="1 2">
    <name type="scientific">Luteibacter sahnii</name>
    <dbReference type="NCBI Taxonomy" id="3021977"/>
    <lineage>
        <taxon>Bacteria</taxon>
        <taxon>Pseudomonadati</taxon>
        <taxon>Pseudomonadota</taxon>
        <taxon>Gammaproteobacteria</taxon>
        <taxon>Lysobacterales</taxon>
        <taxon>Rhodanobacteraceae</taxon>
        <taxon>Luteibacter</taxon>
    </lineage>
</organism>
<accession>A0ABT6BCD8</accession>
<evidence type="ECO:0000313" key="2">
    <source>
        <dbReference type="Proteomes" id="UP001528850"/>
    </source>
</evidence>
<dbReference type="Proteomes" id="UP001528850">
    <property type="component" value="Unassembled WGS sequence"/>
</dbReference>
<protein>
    <submittedName>
        <fullName evidence="1">Uncharacterized protein</fullName>
    </submittedName>
</protein>
<dbReference type="RefSeq" id="WP_320550193.1">
    <property type="nucleotide sequence ID" value="NZ_JAQLOK010000001.1"/>
</dbReference>
<name>A0ABT6BCD8_9GAMM</name>
<gene>
    <name evidence="1" type="ORF">P3W24_12115</name>
</gene>
<evidence type="ECO:0000313" key="1">
    <source>
        <dbReference type="EMBL" id="MDF4025712.1"/>
    </source>
</evidence>
<keyword evidence="2" id="KW-1185">Reference proteome</keyword>
<reference evidence="1 2" key="1">
    <citation type="journal article" date="2024" name="Curr. Microbiol.">
        <title>Luteibacter sahnii sp. nov., A Novel Yellow-Colored Xanthomonadin Pigment Producing Probiotic Bacterium from Healthy Rice Seed Microbiome.</title>
        <authorList>
            <person name="Jaiswal G."/>
            <person name="Rana R."/>
            <person name="Nayak P.K."/>
            <person name="Chouhan R."/>
            <person name="Gandhi S.G."/>
            <person name="Patel H.K."/>
            <person name="Patil P.B."/>
        </authorList>
    </citation>
    <scope>NUCLEOTIDE SEQUENCE [LARGE SCALE GENOMIC DNA]</scope>
    <source>
        <strain evidence="1 2">PPL201</strain>
    </source>
</reference>